<dbReference type="Proteomes" id="UP000266340">
    <property type="component" value="Unassembled WGS sequence"/>
</dbReference>
<evidence type="ECO:0000313" key="4">
    <source>
        <dbReference type="Proteomes" id="UP000266340"/>
    </source>
</evidence>
<reference evidence="3 4" key="1">
    <citation type="submission" date="2018-09" db="EMBL/GenBank/DDBJ databases">
        <title>Cohnella cavernae sp. nov., isolated from a karst cave.</title>
        <authorList>
            <person name="Zhu H."/>
        </authorList>
    </citation>
    <scope>NUCLEOTIDE SEQUENCE [LARGE SCALE GENOMIC DNA]</scope>
    <source>
        <strain evidence="3 4">K2E09-144</strain>
    </source>
</reference>
<keyword evidence="4" id="KW-1185">Reference proteome</keyword>
<dbReference type="Pfam" id="PF12760">
    <property type="entry name" value="Zn_ribbon_IS1595"/>
    <property type="match status" value="1"/>
</dbReference>
<feature type="domain" description="Transposase zinc-ribbon" evidence="2">
    <location>
        <begin position="19"/>
        <end position="65"/>
    </location>
</feature>
<dbReference type="RefSeq" id="WP_119148234.1">
    <property type="nucleotide sequence ID" value="NZ_JBHSOV010000042.1"/>
</dbReference>
<protein>
    <submittedName>
        <fullName evidence="3">Transposase</fullName>
    </submittedName>
</protein>
<dbReference type="EMBL" id="QXJM01000027">
    <property type="protein sequence ID" value="RIE04189.1"/>
    <property type="molecule type" value="Genomic_DNA"/>
</dbReference>
<gene>
    <name evidence="3" type="ORF">D3H35_06095</name>
</gene>
<comment type="caution">
    <text evidence="3">The sequence shown here is derived from an EMBL/GenBank/DDBJ whole genome shotgun (WGS) entry which is preliminary data.</text>
</comment>
<feature type="region of interest" description="Disordered" evidence="1">
    <location>
        <begin position="288"/>
        <end position="309"/>
    </location>
</feature>
<dbReference type="InterPro" id="IPR024442">
    <property type="entry name" value="Transposase_Zn_ribbon"/>
</dbReference>
<accession>A0A398CSH1</accession>
<evidence type="ECO:0000313" key="3">
    <source>
        <dbReference type="EMBL" id="RIE04189.1"/>
    </source>
</evidence>
<proteinExistence type="predicted"/>
<evidence type="ECO:0000259" key="2">
    <source>
        <dbReference type="Pfam" id="PF12760"/>
    </source>
</evidence>
<dbReference type="AlphaFoldDB" id="A0A398CSH1"/>
<dbReference type="OrthoDB" id="9769409at2"/>
<name>A0A398CSH1_9BACL</name>
<evidence type="ECO:0000256" key="1">
    <source>
        <dbReference type="SAM" id="MobiDB-lite"/>
    </source>
</evidence>
<sequence>MCVSSEDISFDRVRELFNDEQECVKLLFASKWPDGFRCPSCAHRFAYVITTRRMPLYECKACRTQTSLQKGTILEGSRTPLRVWFQAIFLLSRPDSVNAVQLSNVIGVTYKTGWLMYHKIRFAMSDVESRERLSGIVRITDAVYGQRFSGSRDWDAHEQPLFIGSSESETGKITRIIIKKQPEKLPESRFSRPSPAPFLDRYVDPEFEHQAIVSYRFDRQKRNYILLDIASKVEHWLADTFNGIGPKHLDAYLDQFCYMWNRQDQPLFLELIRICAITPTITYPLLTRSSSGRSSRSSRPSTLRSARAS</sequence>
<organism evidence="3 4">
    <name type="scientific">Cohnella faecalis</name>
    <dbReference type="NCBI Taxonomy" id="2315694"/>
    <lineage>
        <taxon>Bacteria</taxon>
        <taxon>Bacillati</taxon>
        <taxon>Bacillota</taxon>
        <taxon>Bacilli</taxon>
        <taxon>Bacillales</taxon>
        <taxon>Paenibacillaceae</taxon>
        <taxon>Cohnella</taxon>
    </lineage>
</organism>